<proteinExistence type="predicted"/>
<name>A0A9R1CSB3_9EURY</name>
<feature type="compositionally biased region" description="Pro residues" evidence="1">
    <location>
        <begin position="30"/>
        <end position="42"/>
    </location>
</feature>
<feature type="region of interest" description="Disordered" evidence="1">
    <location>
        <begin position="20"/>
        <end position="42"/>
    </location>
</feature>
<feature type="region of interest" description="Disordered" evidence="1">
    <location>
        <begin position="155"/>
        <end position="231"/>
    </location>
</feature>
<feature type="compositionally biased region" description="Acidic residues" evidence="1">
    <location>
        <begin position="187"/>
        <end position="198"/>
    </location>
</feature>
<dbReference type="Pfam" id="PF24414">
    <property type="entry name" value="DUF7547"/>
    <property type="match status" value="1"/>
</dbReference>
<dbReference type="InterPro" id="IPR055969">
    <property type="entry name" value="DUF7547"/>
</dbReference>
<accession>A0A9R1CSB3</accession>
<comment type="caution">
    <text evidence="2">The sequence shown here is derived from an EMBL/GenBank/DDBJ whole genome shotgun (WGS) entry which is preliminary data.</text>
</comment>
<reference evidence="2" key="1">
    <citation type="journal article" date="2023" name="Front. Microbiol.">
        <title>Genomic-based phylogenetic and metabolic analyses of the genus Natronomonas, and description of Natronomonas aquatica sp. nov.</title>
        <authorList>
            <person name="Garcia-Roldan A."/>
            <person name="Duran-Viseras A."/>
            <person name="de la Haba R.R."/>
            <person name="Corral P."/>
            <person name="Sanchez-Porro C."/>
            <person name="Ventosa A."/>
        </authorList>
    </citation>
    <scope>NUCLEOTIDE SEQUENCE</scope>
    <source>
        <strain evidence="2">F2-12</strain>
    </source>
</reference>
<evidence type="ECO:0000313" key="2">
    <source>
        <dbReference type="EMBL" id="MCQ4332731.1"/>
    </source>
</evidence>
<evidence type="ECO:0000313" key="3">
    <source>
        <dbReference type="Proteomes" id="UP001139494"/>
    </source>
</evidence>
<evidence type="ECO:0000256" key="1">
    <source>
        <dbReference type="SAM" id="MobiDB-lite"/>
    </source>
</evidence>
<feature type="compositionally biased region" description="Gly residues" evidence="1">
    <location>
        <begin position="171"/>
        <end position="182"/>
    </location>
</feature>
<protein>
    <submittedName>
        <fullName evidence="2">Uncharacterized protein</fullName>
    </submittedName>
</protein>
<dbReference type="AlphaFoldDB" id="A0A9R1CSB3"/>
<dbReference type="Proteomes" id="UP001139494">
    <property type="component" value="Unassembled WGS sequence"/>
</dbReference>
<dbReference type="RefSeq" id="WP_256028669.1">
    <property type="nucleotide sequence ID" value="NZ_JAHLKM010000003.1"/>
</dbReference>
<feature type="compositionally biased region" description="Basic and acidic residues" evidence="1">
    <location>
        <begin position="218"/>
        <end position="231"/>
    </location>
</feature>
<sequence length="231" mass="24739">MDDRERELTEATAELSETLKALRSELQEPPRGPLGLPRPPSPGEILRFTEQYTIPTVIALLEASIRTLELLAAALRVADGRPLDAATGADRSSRTGSLETVGEVGRDRLAAASRETLRRLDEALAELQSAAAAGDPSNPELRRLLEEARDLRTEVDERLSDAVAESEDGNGIEGDGPAGTGIGSAEDGVDDVGIDVDAELASIKDELDDEGPVDATDTEEKREDRSDDRNE</sequence>
<gene>
    <name evidence="2" type="ORF">KM295_04330</name>
</gene>
<organism evidence="2 3">
    <name type="scientific">Natronomonas aquatica</name>
    <dbReference type="NCBI Taxonomy" id="2841590"/>
    <lineage>
        <taxon>Archaea</taxon>
        <taxon>Methanobacteriati</taxon>
        <taxon>Methanobacteriota</taxon>
        <taxon>Stenosarchaea group</taxon>
        <taxon>Halobacteria</taxon>
        <taxon>Halobacteriales</taxon>
        <taxon>Natronomonadaceae</taxon>
        <taxon>Natronomonas</taxon>
    </lineage>
</organism>
<keyword evidence="3" id="KW-1185">Reference proteome</keyword>
<dbReference type="EMBL" id="JAHLKM010000003">
    <property type="protein sequence ID" value="MCQ4332731.1"/>
    <property type="molecule type" value="Genomic_DNA"/>
</dbReference>